<comment type="caution">
    <text evidence="1">The sequence shown here is derived from an EMBL/GenBank/DDBJ whole genome shotgun (WGS) entry which is preliminary data.</text>
</comment>
<organism evidence="1 2">
    <name type="scientific">Pseudomonas brassicacearum</name>
    <dbReference type="NCBI Taxonomy" id="930166"/>
    <lineage>
        <taxon>Bacteria</taxon>
        <taxon>Pseudomonadati</taxon>
        <taxon>Pseudomonadota</taxon>
        <taxon>Gammaproteobacteria</taxon>
        <taxon>Pseudomonadales</taxon>
        <taxon>Pseudomonadaceae</taxon>
        <taxon>Pseudomonas</taxon>
    </lineage>
</organism>
<dbReference type="RefSeq" id="WP_123435666.1">
    <property type="nucleotide sequence ID" value="NZ_MOBK01000011.1"/>
</dbReference>
<dbReference type="EMBL" id="MOBK01000011">
    <property type="protein sequence ID" value="RON17098.1"/>
    <property type="molecule type" value="Genomic_DNA"/>
</dbReference>
<reference evidence="1 2" key="1">
    <citation type="submission" date="2016-10" db="EMBL/GenBank/DDBJ databases">
        <title>Comparative genome analysis of multiple Pseudomonas spp. focuses on biocontrol and plant growth promoting traits.</title>
        <authorList>
            <person name="Tao X.-Y."/>
            <person name="Taylor C.G."/>
        </authorList>
    </citation>
    <scope>NUCLEOTIDE SEQUENCE [LARGE SCALE GENOMIC DNA]</scope>
    <source>
        <strain evidence="1 2">38D7</strain>
    </source>
</reference>
<evidence type="ECO:0000313" key="1">
    <source>
        <dbReference type="EMBL" id="RON17098.1"/>
    </source>
</evidence>
<dbReference type="Proteomes" id="UP000285636">
    <property type="component" value="Unassembled WGS sequence"/>
</dbReference>
<gene>
    <name evidence="1" type="ORF">BK660_24535</name>
</gene>
<accession>A0A423HVJ8</accession>
<evidence type="ECO:0000313" key="2">
    <source>
        <dbReference type="Proteomes" id="UP000285636"/>
    </source>
</evidence>
<proteinExistence type="predicted"/>
<name>A0A423HVJ8_9PSED</name>
<protein>
    <submittedName>
        <fullName evidence="1">Uncharacterized protein</fullName>
    </submittedName>
</protein>
<sequence length="137" mass="14558">MSKDLKKTAVVFVDGDRHVAKLVRDSVGFQHGGIIRLTNGRIVSGHAGTDKGESERAYGHIAAAVAKSGSGVMADMGIEGQKTSTDTGWVMVGSNGSRVSAASYASVRIDEYATEMLKDPNKVRAFFKLVNGEDKAR</sequence>
<dbReference type="AlphaFoldDB" id="A0A423HVJ8"/>